<dbReference type="SUPFAM" id="SSF56281">
    <property type="entry name" value="Metallo-hydrolase/oxidoreductase"/>
    <property type="match status" value="1"/>
</dbReference>
<feature type="domain" description="Metallo-beta-lactamase" evidence="1">
    <location>
        <begin position="128"/>
        <end position="273"/>
    </location>
</feature>
<reference evidence="2" key="1">
    <citation type="submission" date="2022-01" db="EMBL/GenBank/DDBJ databases">
        <authorList>
            <person name="King R."/>
        </authorList>
    </citation>
    <scope>NUCLEOTIDE SEQUENCE</scope>
</reference>
<dbReference type="InterPro" id="IPR001279">
    <property type="entry name" value="Metallo-B-lactamas"/>
</dbReference>
<evidence type="ECO:0000313" key="3">
    <source>
        <dbReference type="Proteomes" id="UP001153636"/>
    </source>
</evidence>
<dbReference type="PANTHER" id="PTHR15032:SF4">
    <property type="entry name" value="N-ACYL-PHOSPHATIDYLETHANOLAMINE-HYDROLYZING PHOSPHOLIPASE D"/>
    <property type="match status" value="1"/>
</dbReference>
<dbReference type="GO" id="GO:0005737">
    <property type="term" value="C:cytoplasm"/>
    <property type="evidence" value="ECO:0007669"/>
    <property type="project" value="TreeGrafter"/>
</dbReference>
<dbReference type="Proteomes" id="UP001153636">
    <property type="component" value="Chromosome 7"/>
</dbReference>
<evidence type="ECO:0000259" key="1">
    <source>
        <dbReference type="Pfam" id="PF12706"/>
    </source>
</evidence>
<dbReference type="InterPro" id="IPR036866">
    <property type="entry name" value="RibonucZ/Hydroxyglut_hydro"/>
</dbReference>
<evidence type="ECO:0000313" key="2">
    <source>
        <dbReference type="EMBL" id="CAH1112892.1"/>
    </source>
</evidence>
<keyword evidence="3" id="KW-1185">Reference proteome</keyword>
<proteinExistence type="predicted"/>
<dbReference type="EMBL" id="OV651819">
    <property type="protein sequence ID" value="CAH1112892.1"/>
    <property type="molecule type" value="Genomic_DNA"/>
</dbReference>
<dbReference type="AlphaFoldDB" id="A0A9P0D286"/>
<dbReference type="PANTHER" id="PTHR15032">
    <property type="entry name" value="N-ACYL-PHOSPHATIDYLETHANOLAMINE-HYDROLYZING PHOSPHOLIPASE D"/>
    <property type="match status" value="1"/>
</dbReference>
<sequence length="517" mass="60528">MKRTESQILNIRESQNHDYIYELQSKFPTINFKRLVKTESTYNGSKRTKTMESENIFIEGQIKKALTSVHLPTQAQILRRKFLYFSQNESKHEIYKFDDAKELTVKERFVIHYIGHATMLIQVSGFTILTDPIFYGLDRYYPEKTKSYPFIQYLPRIDVILITHNHRDHVDRRSLQELLEFYRTKMWSQPKVLVPMGDKKLLQTFGFLYITELDWFSRITIKGNRTIINFVSIPADQKSSRYQINPHKSLVTGWIINPEKEDVIFKYTGDTRSLSLPTQLAIDACIYNEITKKSYNIGSPEGNTNIPKIICFEPSGPNYTRCAVEANHQSSSYSALLKFIEIRNLSTISGIPIDSFLPRVKTVMFHHNKFQLGPDRFNEGKFVTKKLLNYLHLDDDILNKEYERQKRKLEKHLDREKLKDALPLPSRSVIANLPTHTSILVRSKDFIIQDIQTVLTQFDMDREKLRKLLIGYLVKNTVFPMIGERMTYEDLMKASFIDCEKYGGGNMQKELKIENTL</sequence>
<protein>
    <recommendedName>
        <fullName evidence="1">Metallo-beta-lactamase domain-containing protein</fullName>
    </recommendedName>
</protein>
<dbReference type="Gene3D" id="3.60.15.10">
    <property type="entry name" value="Ribonuclease Z/Hydroxyacylglutathione hydrolase-like"/>
    <property type="match status" value="1"/>
</dbReference>
<dbReference type="OrthoDB" id="332863at2759"/>
<dbReference type="Pfam" id="PF12706">
    <property type="entry name" value="Lactamase_B_2"/>
    <property type="match status" value="1"/>
</dbReference>
<organism evidence="2 3">
    <name type="scientific">Psylliodes chrysocephalus</name>
    <dbReference type="NCBI Taxonomy" id="3402493"/>
    <lineage>
        <taxon>Eukaryota</taxon>
        <taxon>Metazoa</taxon>
        <taxon>Ecdysozoa</taxon>
        <taxon>Arthropoda</taxon>
        <taxon>Hexapoda</taxon>
        <taxon>Insecta</taxon>
        <taxon>Pterygota</taxon>
        <taxon>Neoptera</taxon>
        <taxon>Endopterygota</taxon>
        <taxon>Coleoptera</taxon>
        <taxon>Polyphaga</taxon>
        <taxon>Cucujiformia</taxon>
        <taxon>Chrysomeloidea</taxon>
        <taxon>Chrysomelidae</taxon>
        <taxon>Galerucinae</taxon>
        <taxon>Alticini</taxon>
        <taxon>Psylliodes</taxon>
    </lineage>
</organism>
<gene>
    <name evidence="2" type="ORF">PSYICH_LOCUS13922</name>
</gene>
<name>A0A9P0D286_9CUCU</name>
<dbReference type="GO" id="GO:0031123">
    <property type="term" value="P:RNA 3'-end processing"/>
    <property type="evidence" value="ECO:0007669"/>
    <property type="project" value="UniProtKB-ARBA"/>
</dbReference>
<accession>A0A9P0D286</accession>